<dbReference type="Proteomes" id="UP000192536">
    <property type="component" value="Unassembled WGS sequence"/>
</dbReference>
<reference evidence="1 2" key="1">
    <citation type="journal article" date="2017" name="Int. J. Syst. Evol. Microbiol.">
        <title>Rouxiella badensis sp. nov. and Rouxiella silvae sp. nov. isolated from peat bog soil in Germany and emendation of the genus description.</title>
        <authorList>
            <person name="Le Fleche-Mateos A."/>
            <person name="Kugler J.H."/>
            <person name="Hansen S.H."/>
            <person name="Syldatk C."/>
            <person name="Hausmann R."/>
            <person name="Lomprez F."/>
            <person name="Vandenbogaert M."/>
            <person name="Manuguerra J.C."/>
            <person name="Grimont P.A."/>
        </authorList>
    </citation>
    <scope>NUCLEOTIDE SEQUENCE [LARGE SCALE GENOMIC DNA]</scope>
    <source>
        <strain evidence="1 2">DSM 100043</strain>
    </source>
</reference>
<evidence type="ECO:0000313" key="2">
    <source>
        <dbReference type="Proteomes" id="UP000192536"/>
    </source>
</evidence>
<gene>
    <name evidence="1" type="ORF">BS640_18910</name>
</gene>
<accession>A0A1X0WB77</accession>
<dbReference type="AlphaFoldDB" id="A0A1X0WB77"/>
<organism evidence="1 2">
    <name type="scientific">Rouxiella badensis</name>
    <dbReference type="NCBI Taxonomy" id="1646377"/>
    <lineage>
        <taxon>Bacteria</taxon>
        <taxon>Pseudomonadati</taxon>
        <taxon>Pseudomonadota</taxon>
        <taxon>Gammaproteobacteria</taxon>
        <taxon>Enterobacterales</taxon>
        <taxon>Yersiniaceae</taxon>
        <taxon>Rouxiella</taxon>
    </lineage>
</organism>
<evidence type="ECO:0000313" key="1">
    <source>
        <dbReference type="EMBL" id="ORJ23973.1"/>
    </source>
</evidence>
<protein>
    <submittedName>
        <fullName evidence="1">Uncharacterized protein</fullName>
    </submittedName>
</protein>
<keyword evidence="2" id="KW-1185">Reference proteome</keyword>
<dbReference type="STRING" id="1646377.BS640_18910"/>
<dbReference type="EMBL" id="MRWE01000038">
    <property type="protein sequence ID" value="ORJ23973.1"/>
    <property type="molecule type" value="Genomic_DNA"/>
</dbReference>
<proteinExistence type="predicted"/>
<sequence>MEGNYVVVVLFTLVLLSLLPVRNNNKDIKIIMLELLPSSSMFLKELLAFFFLYCALCVRNQYSLLLFQKVLALRVSDCFNENTQNDRRNK</sequence>
<name>A0A1X0WB77_9GAMM</name>
<comment type="caution">
    <text evidence="1">The sequence shown here is derived from an EMBL/GenBank/DDBJ whole genome shotgun (WGS) entry which is preliminary data.</text>
</comment>